<protein>
    <submittedName>
        <fullName evidence="1">Uncharacterized protein</fullName>
    </submittedName>
</protein>
<dbReference type="Proteomes" id="UP000736787">
    <property type="component" value="Unassembled WGS sequence"/>
</dbReference>
<organism evidence="1 2">
    <name type="scientific">Phytophthora cactorum</name>
    <dbReference type="NCBI Taxonomy" id="29920"/>
    <lineage>
        <taxon>Eukaryota</taxon>
        <taxon>Sar</taxon>
        <taxon>Stramenopiles</taxon>
        <taxon>Oomycota</taxon>
        <taxon>Peronosporomycetes</taxon>
        <taxon>Peronosporales</taxon>
        <taxon>Peronosporaceae</taxon>
        <taxon>Phytophthora</taxon>
    </lineage>
</organism>
<gene>
    <name evidence="1" type="ORF">PC117_g2746</name>
</gene>
<comment type="caution">
    <text evidence="1">The sequence shown here is derived from an EMBL/GenBank/DDBJ whole genome shotgun (WGS) entry which is preliminary data.</text>
</comment>
<proteinExistence type="predicted"/>
<dbReference type="EMBL" id="RCMK01000036">
    <property type="protein sequence ID" value="KAG2952555.1"/>
    <property type="molecule type" value="Genomic_DNA"/>
</dbReference>
<evidence type="ECO:0000313" key="2">
    <source>
        <dbReference type="Proteomes" id="UP000736787"/>
    </source>
</evidence>
<reference evidence="1" key="1">
    <citation type="submission" date="2018-10" db="EMBL/GenBank/DDBJ databases">
        <title>Effector identification in a new, highly contiguous assembly of the strawberry crown rot pathogen Phytophthora cactorum.</title>
        <authorList>
            <person name="Armitage A.D."/>
            <person name="Nellist C.F."/>
            <person name="Bates H."/>
            <person name="Vickerstaff R.J."/>
            <person name="Harrison R.J."/>
        </authorList>
    </citation>
    <scope>NUCLEOTIDE SEQUENCE</scope>
    <source>
        <strain evidence="1">4040</strain>
    </source>
</reference>
<sequence length="60" mass="6652">MFDARVVLGHYWQPFRWPFDAPHGTKNLSVTMAGGSAQADGHHGKQKLQSEWRAVTVACA</sequence>
<name>A0A8T1ECV2_9STRA</name>
<evidence type="ECO:0000313" key="1">
    <source>
        <dbReference type="EMBL" id="KAG2952555.1"/>
    </source>
</evidence>
<accession>A0A8T1ECV2</accession>
<dbReference type="AlphaFoldDB" id="A0A8T1ECV2"/>